<reference evidence="2" key="1">
    <citation type="submission" date="2015-07" db="EMBL/GenBank/DDBJ databases">
        <title>MeaNS - Measles Nucleotide Surveillance Program.</title>
        <authorList>
            <person name="Tran T."/>
            <person name="Druce J."/>
        </authorList>
    </citation>
    <scope>NUCLEOTIDE SEQUENCE</scope>
    <source>
        <strain evidence="2">UCB-OBI-ISO-001</strain>
        <tissue evidence="2">Gonad</tissue>
    </source>
</reference>
<feature type="transmembrane region" description="Helical" evidence="1">
    <location>
        <begin position="107"/>
        <end position="126"/>
    </location>
</feature>
<name>A0A0L8HS05_OCTBM</name>
<gene>
    <name evidence="2" type="ORF">OCBIM_22008579mg</name>
</gene>
<proteinExistence type="predicted"/>
<evidence type="ECO:0000313" key="2">
    <source>
        <dbReference type="EMBL" id="KOF91525.1"/>
    </source>
</evidence>
<dbReference type="EMBL" id="KQ417510">
    <property type="protein sequence ID" value="KOF91525.1"/>
    <property type="molecule type" value="Genomic_DNA"/>
</dbReference>
<keyword evidence="1" id="KW-0812">Transmembrane</keyword>
<keyword evidence="1" id="KW-0472">Membrane</keyword>
<accession>A0A0L8HS05</accession>
<feature type="transmembrane region" description="Helical" evidence="1">
    <location>
        <begin position="138"/>
        <end position="158"/>
    </location>
</feature>
<feature type="transmembrane region" description="Helical" evidence="1">
    <location>
        <begin position="30"/>
        <end position="55"/>
    </location>
</feature>
<evidence type="ECO:0000256" key="1">
    <source>
        <dbReference type="SAM" id="Phobius"/>
    </source>
</evidence>
<organism evidence="2">
    <name type="scientific">Octopus bimaculoides</name>
    <name type="common">California two-spotted octopus</name>
    <dbReference type="NCBI Taxonomy" id="37653"/>
    <lineage>
        <taxon>Eukaryota</taxon>
        <taxon>Metazoa</taxon>
        <taxon>Spiralia</taxon>
        <taxon>Lophotrochozoa</taxon>
        <taxon>Mollusca</taxon>
        <taxon>Cephalopoda</taxon>
        <taxon>Coleoidea</taxon>
        <taxon>Octopodiformes</taxon>
        <taxon>Octopoda</taxon>
        <taxon>Incirrata</taxon>
        <taxon>Octopodidae</taxon>
        <taxon>Octopus</taxon>
    </lineage>
</organism>
<protein>
    <submittedName>
        <fullName evidence="2">Uncharacterized protein</fullName>
    </submittedName>
</protein>
<dbReference type="AlphaFoldDB" id="A0A0L8HS05"/>
<feature type="transmembrane region" description="Helical" evidence="1">
    <location>
        <begin position="7"/>
        <end position="24"/>
    </location>
</feature>
<sequence>MDFFITFLSYYLITAFIQYLSGIFPSQKKYVTILHAATVSITIIIWITCFSELILRDKCKPAMFKMLMSFIFEGRCVFVEKETWDCIAHEKLSVYFLRPLGIEEKTLRNLILIALYLFCIQISVIINHYEIAGFIDLLAKLALAYFVFTLLASLCSMFEQKFCPAITLKEYYFLRYLNIYTVPEVYICRILKTMKLFDQFRIGNDLYK</sequence>
<keyword evidence="1" id="KW-1133">Transmembrane helix</keyword>